<dbReference type="EMBL" id="JAKZGS010000010">
    <property type="protein sequence ID" value="MCH7398847.1"/>
    <property type="molecule type" value="Genomic_DNA"/>
</dbReference>
<evidence type="ECO:0000313" key="2">
    <source>
        <dbReference type="Proteomes" id="UP001165488"/>
    </source>
</evidence>
<proteinExistence type="predicted"/>
<name>A0ABS9UQD4_9BACT</name>
<evidence type="ECO:0008006" key="3">
    <source>
        <dbReference type="Google" id="ProtNLM"/>
    </source>
</evidence>
<keyword evidence="2" id="KW-1185">Reference proteome</keyword>
<dbReference type="RefSeq" id="WP_241275348.1">
    <property type="nucleotide sequence ID" value="NZ_JAKZGS010000010.1"/>
</dbReference>
<gene>
    <name evidence="1" type="ORF">MM236_12655</name>
</gene>
<evidence type="ECO:0000313" key="1">
    <source>
        <dbReference type="EMBL" id="MCH7398847.1"/>
    </source>
</evidence>
<organism evidence="1 2">
    <name type="scientific">Belliella calami</name>
    <dbReference type="NCBI Taxonomy" id="2923436"/>
    <lineage>
        <taxon>Bacteria</taxon>
        <taxon>Pseudomonadati</taxon>
        <taxon>Bacteroidota</taxon>
        <taxon>Cytophagia</taxon>
        <taxon>Cytophagales</taxon>
        <taxon>Cyclobacteriaceae</taxon>
        <taxon>Belliella</taxon>
    </lineage>
</organism>
<accession>A0ABS9UQD4</accession>
<dbReference type="SUPFAM" id="SSF69304">
    <property type="entry name" value="Tricorn protease N-terminal domain"/>
    <property type="match status" value="1"/>
</dbReference>
<sequence length="377" mass="43474">MSLFLVFSCSEKSKENNVNAEELTLIKEDSLQISYFGILNLMDVHPESKKILLFDQQTRSLIVSDFDGTSPTEIINESDSPASYGSFPLGAGKFSEDGKSFTVISNQGVYTYDLEGNLINGGKHQEAEMPAFSGRASADQEFYWVGDRIITPTGGRTAFDRNTKEFYENYLSLAWFDTLDRKVDLFMNLDEQSVFRNGKAHDLSHIKSLVTVDKNRIYYIQGIEPALNIHQIESPYEKIKRVNLEIDDYTFNQGEDFEKADPRMISPDMFSGRIENLKVLENNILISFSPGVPELDQDKYDNLGWQTIMAKMKKDYRYRMLIMDLEGRKLKDLPIPYEYNARQWLVRDGFIWFLGEINLEEEEDFVKVYKVKLGAEE</sequence>
<comment type="caution">
    <text evidence="1">The sequence shown here is derived from an EMBL/GenBank/DDBJ whole genome shotgun (WGS) entry which is preliminary data.</text>
</comment>
<protein>
    <recommendedName>
        <fullName evidence="3">TolB-like 6-blade propeller-like</fullName>
    </recommendedName>
</protein>
<dbReference type="Proteomes" id="UP001165488">
    <property type="component" value="Unassembled WGS sequence"/>
</dbReference>
<reference evidence="1" key="1">
    <citation type="submission" date="2022-03" db="EMBL/GenBank/DDBJ databases">
        <title>De novo assembled genomes of Belliella spp. (Cyclobacteriaceae) strains.</title>
        <authorList>
            <person name="Szabo A."/>
            <person name="Korponai K."/>
            <person name="Felfoldi T."/>
        </authorList>
    </citation>
    <scope>NUCLEOTIDE SEQUENCE</scope>
    <source>
        <strain evidence="1">DSM 107340</strain>
    </source>
</reference>